<evidence type="ECO:0000313" key="4">
    <source>
        <dbReference type="Proteomes" id="UP000646827"/>
    </source>
</evidence>
<name>A0A8H7S3C6_9FUNG</name>
<dbReference type="OrthoDB" id="10575315at2759"/>
<evidence type="ECO:0000313" key="3">
    <source>
        <dbReference type="EMBL" id="KAG2221936.1"/>
    </source>
</evidence>
<feature type="compositionally biased region" description="Basic residues" evidence="1">
    <location>
        <begin position="75"/>
        <end position="84"/>
    </location>
</feature>
<dbReference type="AlphaFoldDB" id="A0A8H7S3C6"/>
<feature type="chain" id="PRO_5034508767" description="Secreted protein" evidence="2">
    <location>
        <begin position="26"/>
        <end position="84"/>
    </location>
</feature>
<keyword evidence="4" id="KW-1185">Reference proteome</keyword>
<reference evidence="3 4" key="1">
    <citation type="submission" date="2020-12" db="EMBL/GenBank/DDBJ databases">
        <title>Metabolic potential, ecology and presence of endohyphal bacteria is reflected in genomic diversity of Mucoromycotina.</title>
        <authorList>
            <person name="Muszewska A."/>
            <person name="Okrasinska A."/>
            <person name="Steczkiewicz K."/>
            <person name="Drgas O."/>
            <person name="Orlowska M."/>
            <person name="Perlinska-Lenart U."/>
            <person name="Aleksandrzak-Piekarczyk T."/>
            <person name="Szatraj K."/>
            <person name="Zielenkiewicz U."/>
            <person name="Pilsyk S."/>
            <person name="Malc E."/>
            <person name="Mieczkowski P."/>
            <person name="Kruszewska J.S."/>
            <person name="Biernat P."/>
            <person name="Pawlowska J."/>
        </authorList>
    </citation>
    <scope>NUCLEOTIDE SEQUENCE [LARGE SCALE GENOMIC DNA]</scope>
    <source>
        <strain evidence="3 4">CBS 142.35</strain>
    </source>
</reference>
<dbReference type="Proteomes" id="UP000646827">
    <property type="component" value="Unassembled WGS sequence"/>
</dbReference>
<dbReference type="EMBL" id="JAEPRB010000096">
    <property type="protein sequence ID" value="KAG2221936.1"/>
    <property type="molecule type" value="Genomic_DNA"/>
</dbReference>
<feature type="region of interest" description="Disordered" evidence="1">
    <location>
        <begin position="61"/>
        <end position="84"/>
    </location>
</feature>
<sequence>MFCRNRDVLLSLSVLMVVCKEGMRGSSIPSRDDNDGVDGRCCGEVGWEWSLGVGRRGCKGMADDEGVDEKTENLKKKRPLSASE</sequence>
<comment type="caution">
    <text evidence="3">The sequence shown here is derived from an EMBL/GenBank/DDBJ whole genome shotgun (WGS) entry which is preliminary data.</text>
</comment>
<evidence type="ECO:0000256" key="2">
    <source>
        <dbReference type="SAM" id="SignalP"/>
    </source>
</evidence>
<evidence type="ECO:0008006" key="5">
    <source>
        <dbReference type="Google" id="ProtNLM"/>
    </source>
</evidence>
<gene>
    <name evidence="3" type="ORF">INT45_013272</name>
</gene>
<organism evidence="3 4">
    <name type="scientific">Circinella minor</name>
    <dbReference type="NCBI Taxonomy" id="1195481"/>
    <lineage>
        <taxon>Eukaryota</taxon>
        <taxon>Fungi</taxon>
        <taxon>Fungi incertae sedis</taxon>
        <taxon>Mucoromycota</taxon>
        <taxon>Mucoromycotina</taxon>
        <taxon>Mucoromycetes</taxon>
        <taxon>Mucorales</taxon>
        <taxon>Lichtheimiaceae</taxon>
        <taxon>Circinella</taxon>
    </lineage>
</organism>
<proteinExistence type="predicted"/>
<accession>A0A8H7S3C6</accession>
<feature type="signal peptide" evidence="2">
    <location>
        <begin position="1"/>
        <end position="25"/>
    </location>
</feature>
<keyword evidence="2" id="KW-0732">Signal</keyword>
<evidence type="ECO:0000256" key="1">
    <source>
        <dbReference type="SAM" id="MobiDB-lite"/>
    </source>
</evidence>
<protein>
    <recommendedName>
        <fullName evidence="5">Secreted protein</fullName>
    </recommendedName>
</protein>